<dbReference type="Gene3D" id="1.10.287.130">
    <property type="match status" value="1"/>
</dbReference>
<evidence type="ECO:0000256" key="7">
    <source>
        <dbReference type="ARBA" id="ARBA00022777"/>
    </source>
</evidence>
<dbReference type="CDD" id="cd00075">
    <property type="entry name" value="HATPase"/>
    <property type="match status" value="1"/>
</dbReference>
<dbReference type="InterPro" id="IPR036890">
    <property type="entry name" value="HATPase_C_sf"/>
</dbReference>
<evidence type="ECO:0000256" key="10">
    <source>
        <dbReference type="ARBA" id="ARBA00023136"/>
    </source>
</evidence>
<dbReference type="SUPFAM" id="SSF47384">
    <property type="entry name" value="Homodimeric domain of signal transducing histidine kinase"/>
    <property type="match status" value="1"/>
</dbReference>
<evidence type="ECO:0000256" key="5">
    <source>
        <dbReference type="ARBA" id="ARBA00022679"/>
    </source>
</evidence>
<dbReference type="GO" id="GO:0000155">
    <property type="term" value="F:phosphorelay sensor kinase activity"/>
    <property type="evidence" value="ECO:0007669"/>
    <property type="project" value="InterPro"/>
</dbReference>
<dbReference type="Gene3D" id="3.30.565.10">
    <property type="entry name" value="Histidine kinase-like ATPase, C-terminal domain"/>
    <property type="match status" value="1"/>
</dbReference>
<evidence type="ECO:0000313" key="14">
    <source>
        <dbReference type="EMBL" id="MBB4220919.1"/>
    </source>
</evidence>
<dbReference type="SMART" id="SM00388">
    <property type="entry name" value="HisKA"/>
    <property type="match status" value="1"/>
</dbReference>
<organism evidence="14 15">
    <name type="scientific">Variovorax guangxiensis</name>
    <dbReference type="NCBI Taxonomy" id="1775474"/>
    <lineage>
        <taxon>Bacteria</taxon>
        <taxon>Pseudomonadati</taxon>
        <taxon>Pseudomonadota</taxon>
        <taxon>Betaproteobacteria</taxon>
        <taxon>Burkholderiales</taxon>
        <taxon>Comamonadaceae</taxon>
        <taxon>Variovorax</taxon>
    </lineage>
</organism>
<evidence type="ECO:0000256" key="6">
    <source>
        <dbReference type="ARBA" id="ARBA00022692"/>
    </source>
</evidence>
<dbReference type="InterPro" id="IPR013727">
    <property type="entry name" value="2CSK_N"/>
</dbReference>
<evidence type="ECO:0000256" key="9">
    <source>
        <dbReference type="ARBA" id="ARBA00023012"/>
    </source>
</evidence>
<evidence type="ECO:0000256" key="1">
    <source>
        <dbReference type="ARBA" id="ARBA00000085"/>
    </source>
</evidence>
<dbReference type="InterPro" id="IPR003594">
    <property type="entry name" value="HATPase_dom"/>
</dbReference>
<evidence type="ECO:0000256" key="4">
    <source>
        <dbReference type="ARBA" id="ARBA00022553"/>
    </source>
</evidence>
<dbReference type="PANTHER" id="PTHR45436">
    <property type="entry name" value="SENSOR HISTIDINE KINASE YKOH"/>
    <property type="match status" value="1"/>
</dbReference>
<dbReference type="PROSITE" id="PS50109">
    <property type="entry name" value="HIS_KIN"/>
    <property type="match status" value="1"/>
</dbReference>
<dbReference type="Pfam" id="PF00512">
    <property type="entry name" value="HisKA"/>
    <property type="match status" value="1"/>
</dbReference>
<dbReference type="Pfam" id="PF02518">
    <property type="entry name" value="HATPase_c"/>
    <property type="match status" value="1"/>
</dbReference>
<keyword evidence="10 11" id="KW-0472">Membrane</keyword>
<dbReference type="PROSITE" id="PS50885">
    <property type="entry name" value="HAMP"/>
    <property type="match status" value="1"/>
</dbReference>
<evidence type="ECO:0000259" key="13">
    <source>
        <dbReference type="PROSITE" id="PS50885"/>
    </source>
</evidence>
<dbReference type="InterPro" id="IPR050428">
    <property type="entry name" value="TCS_sensor_his_kinase"/>
</dbReference>
<dbReference type="PANTHER" id="PTHR45436:SF1">
    <property type="entry name" value="SENSOR PROTEIN QSEC"/>
    <property type="match status" value="1"/>
</dbReference>
<keyword evidence="6 11" id="KW-0812">Transmembrane</keyword>
<dbReference type="InterPro" id="IPR005467">
    <property type="entry name" value="His_kinase_dom"/>
</dbReference>
<dbReference type="InterPro" id="IPR003660">
    <property type="entry name" value="HAMP_dom"/>
</dbReference>
<evidence type="ECO:0000256" key="3">
    <source>
        <dbReference type="ARBA" id="ARBA00012438"/>
    </source>
</evidence>
<dbReference type="Pfam" id="PF08521">
    <property type="entry name" value="2CSK_N"/>
    <property type="match status" value="1"/>
</dbReference>
<feature type="transmembrane region" description="Helical" evidence="11">
    <location>
        <begin position="183"/>
        <end position="201"/>
    </location>
</feature>
<reference evidence="14 15" key="1">
    <citation type="submission" date="2020-08" db="EMBL/GenBank/DDBJ databases">
        <title>Genomic Encyclopedia of Type Strains, Phase IV (KMG-V): Genome sequencing to study the core and pangenomes of soil and plant-associated prokaryotes.</title>
        <authorList>
            <person name="Whitman W."/>
        </authorList>
    </citation>
    <scope>NUCLEOTIDE SEQUENCE [LARGE SCALE GENOMIC DNA]</scope>
    <source>
        <strain evidence="14 15">34/80</strain>
    </source>
</reference>
<evidence type="ECO:0000259" key="12">
    <source>
        <dbReference type="PROSITE" id="PS50109"/>
    </source>
</evidence>
<evidence type="ECO:0000256" key="2">
    <source>
        <dbReference type="ARBA" id="ARBA00004370"/>
    </source>
</evidence>
<keyword evidence="8 11" id="KW-1133">Transmembrane helix</keyword>
<comment type="caution">
    <text evidence="14">The sequence shown here is derived from an EMBL/GenBank/DDBJ whole genome shotgun (WGS) entry which is preliminary data.</text>
</comment>
<proteinExistence type="predicted"/>
<feature type="domain" description="HAMP" evidence="13">
    <location>
        <begin position="198"/>
        <end position="250"/>
    </location>
</feature>
<dbReference type="CDD" id="cd00082">
    <property type="entry name" value="HisKA"/>
    <property type="match status" value="1"/>
</dbReference>
<dbReference type="InterPro" id="IPR004358">
    <property type="entry name" value="Sig_transdc_His_kin-like_C"/>
</dbReference>
<feature type="domain" description="Histidine kinase" evidence="12">
    <location>
        <begin position="258"/>
        <end position="474"/>
    </location>
</feature>
<dbReference type="EC" id="2.7.13.3" evidence="3"/>
<sequence>MSVTQGIVNRLRRASLWQRLALLLFPALLVVTALELWMTRHDALAAANAAYDRSLLGALKSIDANISTASGGLSVELPYTMFEFFELTASGQVFFRVSTSDGLVELGSADLPAPPAELKMGVPAFYDATYFGEAVRLAAYRRDLDRAPAGSTGRSVLIQVGESTRSRQEFSARFVRSAALRDGLVLAMLLCGTAIALAAALRPLSRLAREVGARTSDDLTRIAETDLPAEVRPLVAAVNQQMSRTQELVSQQRQFLDDASHQLRTHLTTLQMQADYARREEDPAQVQVALDALGTEIGRATRSAQQLLALGRSDTVSVEPAEFDLAGLLREVAVDLLPLARAKRIDLGIDLGIHSPAPEFPAVADRGLMREALGNLVSNAIAYTPAEGTITLFAAGDAAGWSLNVEDNGPGIDEEERAALGQRFRRGARAGKGGFGLGLAIARSIAQRHRGELRLEARETGPGLHAIIWWPRASSAPASD</sequence>
<dbReference type="EMBL" id="JACIFZ010000002">
    <property type="protein sequence ID" value="MBB4220919.1"/>
    <property type="molecule type" value="Genomic_DNA"/>
</dbReference>
<dbReference type="Proteomes" id="UP000524450">
    <property type="component" value="Unassembled WGS sequence"/>
</dbReference>
<dbReference type="InterPro" id="IPR036097">
    <property type="entry name" value="HisK_dim/P_sf"/>
</dbReference>
<name>A0A840FMV4_9BURK</name>
<dbReference type="PRINTS" id="PR00344">
    <property type="entry name" value="BCTRLSENSOR"/>
</dbReference>
<dbReference type="GO" id="GO:0005886">
    <property type="term" value="C:plasma membrane"/>
    <property type="evidence" value="ECO:0007669"/>
    <property type="project" value="TreeGrafter"/>
</dbReference>
<comment type="subcellular location">
    <subcellularLocation>
        <location evidence="2">Membrane</location>
    </subcellularLocation>
</comment>
<evidence type="ECO:0000256" key="11">
    <source>
        <dbReference type="SAM" id="Phobius"/>
    </source>
</evidence>
<dbReference type="SUPFAM" id="SSF55874">
    <property type="entry name" value="ATPase domain of HSP90 chaperone/DNA topoisomerase II/histidine kinase"/>
    <property type="match status" value="1"/>
</dbReference>
<keyword evidence="9" id="KW-0902">Two-component regulatory system</keyword>
<comment type="catalytic activity">
    <reaction evidence="1">
        <text>ATP + protein L-histidine = ADP + protein N-phospho-L-histidine.</text>
        <dbReference type="EC" id="2.7.13.3"/>
    </reaction>
</comment>
<accession>A0A840FMV4</accession>
<keyword evidence="4" id="KW-0597">Phosphoprotein</keyword>
<dbReference type="RefSeq" id="WP_311736998.1">
    <property type="nucleotide sequence ID" value="NZ_JACIFZ010000002.1"/>
</dbReference>
<gene>
    <name evidence="14" type="ORF">GGD71_001679</name>
</gene>
<dbReference type="AlphaFoldDB" id="A0A840FMV4"/>
<dbReference type="SMART" id="SM00387">
    <property type="entry name" value="HATPase_c"/>
    <property type="match status" value="1"/>
</dbReference>
<protein>
    <recommendedName>
        <fullName evidence="3">histidine kinase</fullName>
        <ecNumber evidence="3">2.7.13.3</ecNumber>
    </recommendedName>
</protein>
<keyword evidence="5 14" id="KW-0808">Transferase</keyword>
<feature type="transmembrane region" description="Helical" evidence="11">
    <location>
        <begin position="20"/>
        <end position="38"/>
    </location>
</feature>
<dbReference type="InterPro" id="IPR003661">
    <property type="entry name" value="HisK_dim/P_dom"/>
</dbReference>
<evidence type="ECO:0000313" key="15">
    <source>
        <dbReference type="Proteomes" id="UP000524450"/>
    </source>
</evidence>
<keyword evidence="7 14" id="KW-0418">Kinase</keyword>
<evidence type="ECO:0000256" key="8">
    <source>
        <dbReference type="ARBA" id="ARBA00022989"/>
    </source>
</evidence>